<keyword evidence="8" id="KW-1185">Reference proteome</keyword>
<dbReference type="GO" id="GO:0005737">
    <property type="term" value="C:cytoplasm"/>
    <property type="evidence" value="ECO:0007669"/>
    <property type="project" value="UniProtKB-ARBA"/>
</dbReference>
<dbReference type="InterPro" id="IPR036005">
    <property type="entry name" value="Creatinase/aminopeptidase-like"/>
</dbReference>
<protein>
    <submittedName>
        <fullName evidence="7">Aminopeptidase P family protein</fullName>
    </submittedName>
</protein>
<reference evidence="7 8" key="1">
    <citation type="submission" date="2019-08" db="EMBL/GenBank/DDBJ databases">
        <title>Parahaliea maris sp. nov., isolated from the surface seawater.</title>
        <authorList>
            <person name="Liu Y."/>
        </authorList>
    </citation>
    <scope>NUCLEOTIDE SEQUENCE [LARGE SCALE GENOMIC DNA]</scope>
    <source>
        <strain evidence="7 8">HSLHS9</strain>
    </source>
</reference>
<keyword evidence="7" id="KW-0645">Protease</keyword>
<dbReference type="InterPro" id="IPR029149">
    <property type="entry name" value="Creatin/AminoP/Spt16_N"/>
</dbReference>
<dbReference type="Pfam" id="PF16188">
    <property type="entry name" value="Peptidase_M24_C"/>
    <property type="match status" value="1"/>
</dbReference>
<feature type="domain" description="Peptidase M24 C-terminal" evidence="6">
    <location>
        <begin position="551"/>
        <end position="610"/>
    </location>
</feature>
<evidence type="ECO:0000313" key="7">
    <source>
        <dbReference type="EMBL" id="TXS96276.1"/>
    </source>
</evidence>
<evidence type="ECO:0000256" key="3">
    <source>
        <dbReference type="ARBA" id="ARBA00022801"/>
    </source>
</evidence>
<comment type="similarity">
    <text evidence="1">Belongs to the peptidase M24B family.</text>
</comment>
<dbReference type="Pfam" id="PF00557">
    <property type="entry name" value="Peptidase_M24"/>
    <property type="match status" value="1"/>
</dbReference>
<dbReference type="FunFam" id="3.90.230.10:FF:000009">
    <property type="entry name" value="xaa-Pro aminopeptidase 2"/>
    <property type="match status" value="1"/>
</dbReference>
<dbReference type="GO" id="GO:0070006">
    <property type="term" value="F:metalloaminopeptidase activity"/>
    <property type="evidence" value="ECO:0007669"/>
    <property type="project" value="InterPro"/>
</dbReference>
<dbReference type="InterPro" id="IPR033740">
    <property type="entry name" value="Pept_M24B"/>
</dbReference>
<organism evidence="7 8">
    <name type="scientific">Parahaliea maris</name>
    <dbReference type="NCBI Taxonomy" id="2716870"/>
    <lineage>
        <taxon>Bacteria</taxon>
        <taxon>Pseudomonadati</taxon>
        <taxon>Pseudomonadota</taxon>
        <taxon>Gammaproteobacteria</taxon>
        <taxon>Cellvibrionales</taxon>
        <taxon>Halieaceae</taxon>
        <taxon>Parahaliea</taxon>
    </lineage>
</organism>
<comment type="caution">
    <text evidence="7">The sequence shown here is derived from an EMBL/GenBank/DDBJ whole genome shotgun (WGS) entry which is preliminary data.</text>
</comment>
<sequence length="612" mass="67009">MDAADTKAADTRAADTKAADTKARLDALRALMRERGLDALLIPRADEYLGEYIPAHNERLRWVSGFAGSAGVVAVLAEAAAIFVDGRYTVQVAQQVDAACFEFLHLVNDPHLDWLVERLPAGSRVGCDPRLHTLQWYREARDRLDRAGLELVADTDNLVDACWEGRPDPVVREALLLPEQYSGESSVDKRQRIAGLLRQSEVDAALVFAPDAVSWLLNIRGTDVPLLPVLQSFALLGADGTLTLFVDPRRLPEGFARHAGEGVSVAAEHEFAVHAAAWKGRRILADPAQANAWTLLTLEAAGARLVAGTDPVLLPKACKNEREIAGARRAHLRDAVAEIRFLAWLDAEVEAGYLHDEAELADQLYTFRAAGEHFHGGSFDTISAAGANAAMCHYNHLNASQPGRLAMDSMYLLDSGAQYIDGTTDITRTIAIGNPGTEQRRLFTLVLKGHIALDQARFPRGTTGTHLDALARQFLWQAGFDYDHGTGHGVGSFLSVHEAPQRISKGWNGVALQPGMIVSNEPGYYRDGEFGIRCENLVVVRELEGDFEIPVLGFEALTLVPFDLRLVEPDLLGASERAWLDSYHQHVLDTVGPLLDEAERQWLVRATRPLGN</sequence>
<gene>
    <name evidence="7" type="ORF">FV139_01900</name>
</gene>
<evidence type="ECO:0000256" key="1">
    <source>
        <dbReference type="ARBA" id="ARBA00008766"/>
    </source>
</evidence>
<keyword evidence="3" id="KW-0378">Hydrolase</keyword>
<dbReference type="Proteomes" id="UP000321039">
    <property type="component" value="Unassembled WGS sequence"/>
</dbReference>
<dbReference type="CDD" id="cd01085">
    <property type="entry name" value="APP"/>
    <property type="match status" value="1"/>
</dbReference>
<evidence type="ECO:0000259" key="6">
    <source>
        <dbReference type="Pfam" id="PF16188"/>
    </source>
</evidence>
<dbReference type="GO" id="GO:0046872">
    <property type="term" value="F:metal ion binding"/>
    <property type="evidence" value="ECO:0007669"/>
    <property type="project" value="UniProtKB-KW"/>
</dbReference>
<dbReference type="InterPro" id="IPR000994">
    <property type="entry name" value="Pept_M24"/>
</dbReference>
<evidence type="ECO:0000259" key="4">
    <source>
        <dbReference type="Pfam" id="PF00557"/>
    </source>
</evidence>
<dbReference type="SUPFAM" id="SSF55920">
    <property type="entry name" value="Creatinase/aminopeptidase"/>
    <property type="match status" value="1"/>
</dbReference>
<keyword evidence="7" id="KW-0031">Aminopeptidase</keyword>
<dbReference type="SUPFAM" id="SSF53092">
    <property type="entry name" value="Creatinase/prolidase N-terminal domain"/>
    <property type="match status" value="1"/>
</dbReference>
<evidence type="ECO:0000313" key="8">
    <source>
        <dbReference type="Proteomes" id="UP000321039"/>
    </source>
</evidence>
<feature type="domain" description="Creatinase N-terminal" evidence="5">
    <location>
        <begin position="24"/>
        <end position="161"/>
    </location>
</feature>
<dbReference type="PANTHER" id="PTHR43763">
    <property type="entry name" value="XAA-PRO AMINOPEPTIDASE 1"/>
    <property type="match status" value="1"/>
</dbReference>
<dbReference type="AlphaFoldDB" id="A0A5C9A6D4"/>
<dbReference type="Pfam" id="PF16189">
    <property type="entry name" value="Creatinase_N_2"/>
    <property type="match status" value="1"/>
</dbReference>
<dbReference type="RefSeq" id="WP_148066544.1">
    <property type="nucleotide sequence ID" value="NZ_VRZA01000001.1"/>
</dbReference>
<keyword evidence="2" id="KW-0479">Metal-binding</keyword>
<evidence type="ECO:0000259" key="5">
    <source>
        <dbReference type="Pfam" id="PF01321"/>
    </source>
</evidence>
<dbReference type="InterPro" id="IPR050422">
    <property type="entry name" value="X-Pro_aminopeptidase_P"/>
</dbReference>
<dbReference type="InterPro" id="IPR000587">
    <property type="entry name" value="Creatinase_N"/>
</dbReference>
<proteinExistence type="inferred from homology"/>
<dbReference type="InterPro" id="IPR032416">
    <property type="entry name" value="Peptidase_M24_C"/>
</dbReference>
<dbReference type="PANTHER" id="PTHR43763:SF6">
    <property type="entry name" value="XAA-PRO AMINOPEPTIDASE 1"/>
    <property type="match status" value="1"/>
</dbReference>
<accession>A0A5C9A6D4</accession>
<feature type="domain" description="Peptidase M24" evidence="4">
    <location>
        <begin position="328"/>
        <end position="542"/>
    </location>
</feature>
<evidence type="ECO:0000256" key="2">
    <source>
        <dbReference type="ARBA" id="ARBA00022723"/>
    </source>
</evidence>
<dbReference type="Gene3D" id="3.40.350.10">
    <property type="entry name" value="Creatinase/prolidase N-terminal domain"/>
    <property type="match status" value="2"/>
</dbReference>
<name>A0A5C9A6D4_9GAMM</name>
<dbReference type="Gene3D" id="3.90.230.10">
    <property type="entry name" value="Creatinase/methionine aminopeptidase superfamily"/>
    <property type="match status" value="1"/>
</dbReference>
<dbReference type="Pfam" id="PF01321">
    <property type="entry name" value="Creatinase_N"/>
    <property type="match status" value="1"/>
</dbReference>
<dbReference type="EMBL" id="VRZA01000001">
    <property type="protein sequence ID" value="TXS96276.1"/>
    <property type="molecule type" value="Genomic_DNA"/>
</dbReference>